<dbReference type="Proteomes" id="UP001595724">
    <property type="component" value="Unassembled WGS sequence"/>
</dbReference>
<protein>
    <submittedName>
        <fullName evidence="3">Phosphatase PAP2 family protein</fullName>
    </submittedName>
</protein>
<dbReference type="InterPro" id="IPR036938">
    <property type="entry name" value="PAP2/HPO_sf"/>
</dbReference>
<dbReference type="EMBL" id="JBHRYF010000001">
    <property type="protein sequence ID" value="MFC3659159.1"/>
    <property type="molecule type" value="Genomic_DNA"/>
</dbReference>
<dbReference type="Gene3D" id="1.20.144.10">
    <property type="entry name" value="Phosphatidic acid phosphatase type 2/haloperoxidase"/>
    <property type="match status" value="1"/>
</dbReference>
<name>A0ABV7UR96_9GAMM</name>
<evidence type="ECO:0000313" key="3">
    <source>
        <dbReference type="EMBL" id="MFC3659159.1"/>
    </source>
</evidence>
<feature type="transmembrane region" description="Helical" evidence="1">
    <location>
        <begin position="102"/>
        <end position="120"/>
    </location>
</feature>
<keyword evidence="1" id="KW-0472">Membrane</keyword>
<dbReference type="InterPro" id="IPR000326">
    <property type="entry name" value="PAP2/HPO"/>
</dbReference>
<keyword evidence="1" id="KW-0812">Transmembrane</keyword>
<reference evidence="4" key="1">
    <citation type="journal article" date="2019" name="Int. J. Syst. Evol. Microbiol.">
        <title>The Global Catalogue of Microorganisms (GCM) 10K type strain sequencing project: providing services to taxonomists for standard genome sequencing and annotation.</title>
        <authorList>
            <consortium name="The Broad Institute Genomics Platform"/>
            <consortium name="The Broad Institute Genome Sequencing Center for Infectious Disease"/>
            <person name="Wu L."/>
            <person name="Ma J."/>
        </authorList>
    </citation>
    <scope>NUCLEOTIDE SEQUENCE [LARGE SCALE GENOMIC DNA]</scope>
    <source>
        <strain evidence="4">KCTC 42211</strain>
    </source>
</reference>
<sequence length="195" mass="20447">MLNGIARALSILGHPLLSLPGAALLLAAHRGAGPARLAALAMGLGAIAAGVMGYSHWQVRRNRWRHVDASGRGERRTLNRFLLVLFAVAATAVWAWSPQRELALGLALSALLVAVAMVSARWCKLSLHVAFAMYAAVLLLQLSWLACAAGVGFALAVAWSRLVLDRHAPRDLAAGAIAGALAGLAFWRLLPAVAG</sequence>
<organism evidence="3 4">
    <name type="scientific">Luteimonas notoginsengisoli</name>
    <dbReference type="NCBI Taxonomy" id="1578200"/>
    <lineage>
        <taxon>Bacteria</taxon>
        <taxon>Pseudomonadati</taxon>
        <taxon>Pseudomonadota</taxon>
        <taxon>Gammaproteobacteria</taxon>
        <taxon>Lysobacterales</taxon>
        <taxon>Lysobacteraceae</taxon>
        <taxon>Luteimonas</taxon>
    </lineage>
</organism>
<evidence type="ECO:0000259" key="2">
    <source>
        <dbReference type="Pfam" id="PF01569"/>
    </source>
</evidence>
<feature type="transmembrane region" description="Helical" evidence="1">
    <location>
        <begin position="37"/>
        <end position="57"/>
    </location>
</feature>
<gene>
    <name evidence="3" type="ORF">ACFOM9_03570</name>
</gene>
<dbReference type="RefSeq" id="WP_386706239.1">
    <property type="nucleotide sequence ID" value="NZ_JBHRYF010000001.1"/>
</dbReference>
<feature type="transmembrane region" description="Helical" evidence="1">
    <location>
        <begin position="132"/>
        <end position="160"/>
    </location>
</feature>
<keyword evidence="1" id="KW-1133">Transmembrane helix</keyword>
<keyword evidence="4" id="KW-1185">Reference proteome</keyword>
<feature type="transmembrane region" description="Helical" evidence="1">
    <location>
        <begin position="172"/>
        <end position="190"/>
    </location>
</feature>
<feature type="domain" description="Phosphatidic acid phosphatase type 2/haloperoxidase" evidence="2">
    <location>
        <begin position="126"/>
        <end position="191"/>
    </location>
</feature>
<evidence type="ECO:0000256" key="1">
    <source>
        <dbReference type="SAM" id="Phobius"/>
    </source>
</evidence>
<proteinExistence type="predicted"/>
<comment type="caution">
    <text evidence="3">The sequence shown here is derived from an EMBL/GenBank/DDBJ whole genome shotgun (WGS) entry which is preliminary data.</text>
</comment>
<accession>A0ABV7UR96</accession>
<dbReference type="SUPFAM" id="SSF48317">
    <property type="entry name" value="Acid phosphatase/Vanadium-dependent haloperoxidase"/>
    <property type="match status" value="1"/>
</dbReference>
<feature type="transmembrane region" description="Helical" evidence="1">
    <location>
        <begin position="78"/>
        <end position="96"/>
    </location>
</feature>
<dbReference type="Pfam" id="PF01569">
    <property type="entry name" value="PAP2"/>
    <property type="match status" value="1"/>
</dbReference>
<evidence type="ECO:0000313" key="4">
    <source>
        <dbReference type="Proteomes" id="UP001595724"/>
    </source>
</evidence>